<evidence type="ECO:0000256" key="2">
    <source>
        <dbReference type="ARBA" id="ARBA00022643"/>
    </source>
</evidence>
<dbReference type="Proteomes" id="UP000824071">
    <property type="component" value="Unassembled WGS sequence"/>
</dbReference>
<reference evidence="4" key="2">
    <citation type="journal article" date="2021" name="PeerJ">
        <title>Extensive microbial diversity within the chicken gut microbiome revealed by metagenomics and culture.</title>
        <authorList>
            <person name="Gilroy R."/>
            <person name="Ravi A."/>
            <person name="Getino M."/>
            <person name="Pursley I."/>
            <person name="Horton D.L."/>
            <person name="Alikhan N.F."/>
            <person name="Baker D."/>
            <person name="Gharbi K."/>
            <person name="Hall N."/>
            <person name="Watson M."/>
            <person name="Adriaenssens E.M."/>
            <person name="Foster-Nyarko E."/>
            <person name="Jarju S."/>
            <person name="Secka A."/>
            <person name="Antonio M."/>
            <person name="Oren A."/>
            <person name="Chaudhuri R.R."/>
            <person name="La Ragione R."/>
            <person name="Hildebrand F."/>
            <person name="Pallen M.J."/>
        </authorList>
    </citation>
    <scope>NUCLEOTIDE SEQUENCE</scope>
    <source>
        <strain evidence="4">ChiGjej1B1-19959</strain>
    </source>
</reference>
<dbReference type="AlphaFoldDB" id="A0A9D1IFV8"/>
<keyword evidence="2" id="KW-0288">FMN</keyword>
<evidence type="ECO:0000313" key="4">
    <source>
        <dbReference type="EMBL" id="HIU35129.1"/>
    </source>
</evidence>
<comment type="caution">
    <text evidence="4">The sequence shown here is derived from an EMBL/GenBank/DDBJ whole genome shotgun (WGS) entry which is preliminary data.</text>
</comment>
<keyword evidence="1" id="KW-0285">Flavoprotein</keyword>
<evidence type="ECO:0000259" key="3">
    <source>
        <dbReference type="Pfam" id="PF03358"/>
    </source>
</evidence>
<sequence length="182" mass="20068">MNVLVLFGSPHAVGSTAKLCDAFLSGLPKNAQVDMVRLFQLKPTPCNDCGYCKAADGCSKKDLDEFMQRFFAADLVVVASPVYLMSFPAPLKALFDRFQRFYCARFCRGIEGYVQKPKQAVLLLTAGGEAEPGRTVILNQAKRAFSVMNTRICGDVTAEKLDTAPLSETTLRRAYQLAERVQ</sequence>
<evidence type="ECO:0000313" key="5">
    <source>
        <dbReference type="Proteomes" id="UP000824071"/>
    </source>
</evidence>
<dbReference type="SUPFAM" id="SSF52218">
    <property type="entry name" value="Flavoproteins"/>
    <property type="match status" value="1"/>
</dbReference>
<dbReference type="PANTHER" id="PTHR43278">
    <property type="entry name" value="NAD(P)H-DEPENDENT FMN-CONTAINING OXIDOREDUCTASE YWQN-RELATED"/>
    <property type="match status" value="1"/>
</dbReference>
<gene>
    <name evidence="4" type="ORF">IAC53_00780</name>
</gene>
<dbReference type="PANTHER" id="PTHR43278:SF4">
    <property type="entry name" value="NAD(P)H-DEPENDENT FMN-CONTAINING OXIDOREDUCTASE YWQN-RELATED"/>
    <property type="match status" value="1"/>
</dbReference>
<reference evidence="4" key="1">
    <citation type="submission" date="2020-10" db="EMBL/GenBank/DDBJ databases">
        <authorList>
            <person name="Gilroy R."/>
        </authorList>
    </citation>
    <scope>NUCLEOTIDE SEQUENCE</scope>
    <source>
        <strain evidence="4">ChiGjej1B1-19959</strain>
    </source>
</reference>
<dbReference type="EMBL" id="DVMW01000008">
    <property type="protein sequence ID" value="HIU35129.1"/>
    <property type="molecule type" value="Genomic_DNA"/>
</dbReference>
<proteinExistence type="predicted"/>
<accession>A0A9D1IFV8</accession>
<dbReference type="InterPro" id="IPR029039">
    <property type="entry name" value="Flavoprotein-like_sf"/>
</dbReference>
<name>A0A9D1IFV8_9FIRM</name>
<dbReference type="Gene3D" id="3.40.50.360">
    <property type="match status" value="1"/>
</dbReference>
<dbReference type="Pfam" id="PF03358">
    <property type="entry name" value="FMN_red"/>
    <property type="match status" value="1"/>
</dbReference>
<dbReference type="InterPro" id="IPR005025">
    <property type="entry name" value="FMN_Rdtase-like_dom"/>
</dbReference>
<evidence type="ECO:0000256" key="1">
    <source>
        <dbReference type="ARBA" id="ARBA00022630"/>
    </source>
</evidence>
<feature type="domain" description="NADPH-dependent FMN reductase-like" evidence="3">
    <location>
        <begin position="1"/>
        <end position="151"/>
    </location>
</feature>
<organism evidence="4 5">
    <name type="scientific">Candidatus Fimenecus excrementigallinarum</name>
    <dbReference type="NCBI Taxonomy" id="2840816"/>
    <lineage>
        <taxon>Bacteria</taxon>
        <taxon>Bacillati</taxon>
        <taxon>Bacillota</taxon>
        <taxon>Clostridia</taxon>
        <taxon>Candidatus Fimenecus</taxon>
    </lineage>
</organism>
<dbReference type="GO" id="GO:0016491">
    <property type="term" value="F:oxidoreductase activity"/>
    <property type="evidence" value="ECO:0007669"/>
    <property type="project" value="InterPro"/>
</dbReference>
<dbReference type="InterPro" id="IPR051796">
    <property type="entry name" value="ISF_SsuE-like"/>
</dbReference>
<protein>
    <submittedName>
        <fullName evidence="4">Flavodoxin family protein</fullName>
    </submittedName>
</protein>